<dbReference type="AlphaFoldDB" id="A0A4C1YIM2"/>
<reference evidence="2 3" key="1">
    <citation type="journal article" date="2019" name="Commun. Biol.">
        <title>The bagworm genome reveals a unique fibroin gene that provides high tensile strength.</title>
        <authorList>
            <person name="Kono N."/>
            <person name="Nakamura H."/>
            <person name="Ohtoshi R."/>
            <person name="Tomita M."/>
            <person name="Numata K."/>
            <person name="Arakawa K."/>
        </authorList>
    </citation>
    <scope>NUCLEOTIDE SEQUENCE [LARGE SCALE GENOMIC DNA]</scope>
</reference>
<name>A0A4C1YIM2_EUMVA</name>
<evidence type="ECO:0000313" key="3">
    <source>
        <dbReference type="Proteomes" id="UP000299102"/>
    </source>
</evidence>
<proteinExistence type="predicted"/>
<protein>
    <submittedName>
        <fullName evidence="2">Uncharacterized protein</fullName>
    </submittedName>
</protein>
<evidence type="ECO:0000313" key="2">
    <source>
        <dbReference type="EMBL" id="GBP74920.1"/>
    </source>
</evidence>
<keyword evidence="3" id="KW-1185">Reference proteome</keyword>
<evidence type="ECO:0000256" key="1">
    <source>
        <dbReference type="SAM" id="MobiDB-lite"/>
    </source>
</evidence>
<gene>
    <name evidence="2" type="ORF">EVAR_54242_1</name>
</gene>
<organism evidence="2 3">
    <name type="scientific">Eumeta variegata</name>
    <name type="common">Bagworm moth</name>
    <name type="synonym">Eumeta japonica</name>
    <dbReference type="NCBI Taxonomy" id="151549"/>
    <lineage>
        <taxon>Eukaryota</taxon>
        <taxon>Metazoa</taxon>
        <taxon>Ecdysozoa</taxon>
        <taxon>Arthropoda</taxon>
        <taxon>Hexapoda</taxon>
        <taxon>Insecta</taxon>
        <taxon>Pterygota</taxon>
        <taxon>Neoptera</taxon>
        <taxon>Endopterygota</taxon>
        <taxon>Lepidoptera</taxon>
        <taxon>Glossata</taxon>
        <taxon>Ditrysia</taxon>
        <taxon>Tineoidea</taxon>
        <taxon>Psychidae</taxon>
        <taxon>Oiketicinae</taxon>
        <taxon>Eumeta</taxon>
    </lineage>
</organism>
<sequence length="184" mass="20767">MWVFVYLCDMELPLKPGTPVQSSLRMSTANDSTLLAFKLIARKLREVYRRQTRVPCNSIQRVTANIDSERAQCARASTPPPKAASTRSIPPHAATPPTPHLAEAFTLRDAKCYLYSDFAIRLRITVDGFQFLLSYGTMRLDRTKLSFIPRQINRNPLQVLTQSFPPAPARRPRPARPPCELADS</sequence>
<comment type="caution">
    <text evidence="2">The sequence shown here is derived from an EMBL/GenBank/DDBJ whole genome shotgun (WGS) entry which is preliminary data.</text>
</comment>
<feature type="region of interest" description="Disordered" evidence="1">
    <location>
        <begin position="162"/>
        <end position="184"/>
    </location>
</feature>
<dbReference type="EMBL" id="BGZK01001229">
    <property type="protein sequence ID" value="GBP74920.1"/>
    <property type="molecule type" value="Genomic_DNA"/>
</dbReference>
<accession>A0A4C1YIM2</accession>
<feature type="region of interest" description="Disordered" evidence="1">
    <location>
        <begin position="73"/>
        <end position="97"/>
    </location>
</feature>
<dbReference type="Proteomes" id="UP000299102">
    <property type="component" value="Unassembled WGS sequence"/>
</dbReference>